<keyword evidence="2" id="KW-0597">Phosphoprotein</keyword>
<dbReference type="SMART" id="SM00173">
    <property type="entry name" value="RAS"/>
    <property type="match status" value="1"/>
</dbReference>
<dbReference type="InterPro" id="IPR027417">
    <property type="entry name" value="P-loop_NTPase"/>
</dbReference>
<evidence type="ECO:0000313" key="4">
    <source>
        <dbReference type="EMBL" id="RWS14595.1"/>
    </source>
</evidence>
<dbReference type="STRING" id="1965070.A0A443RH72"/>
<evidence type="ECO:0000313" key="5">
    <source>
        <dbReference type="Proteomes" id="UP000285301"/>
    </source>
</evidence>
<proteinExistence type="inferred from homology"/>
<dbReference type="Pfam" id="PF00071">
    <property type="entry name" value="Ras"/>
    <property type="match status" value="1"/>
</dbReference>
<protein>
    <submittedName>
        <fullName evidence="4">GTP-binding protein REM-like protein</fullName>
    </submittedName>
</protein>
<dbReference type="GO" id="GO:0005886">
    <property type="term" value="C:plasma membrane"/>
    <property type="evidence" value="ECO:0007669"/>
    <property type="project" value="TreeGrafter"/>
</dbReference>
<evidence type="ECO:0000256" key="2">
    <source>
        <dbReference type="ARBA" id="ARBA00022553"/>
    </source>
</evidence>
<feature type="region of interest" description="Disordered" evidence="3">
    <location>
        <begin position="1"/>
        <end position="118"/>
    </location>
</feature>
<accession>A0A443RH72</accession>
<feature type="compositionally biased region" description="Polar residues" evidence="3">
    <location>
        <begin position="95"/>
        <end position="118"/>
    </location>
</feature>
<dbReference type="InterPro" id="IPR001806">
    <property type="entry name" value="Small_GTPase"/>
</dbReference>
<dbReference type="GO" id="GO:0005525">
    <property type="term" value="F:GTP binding"/>
    <property type="evidence" value="ECO:0007669"/>
    <property type="project" value="InterPro"/>
</dbReference>
<dbReference type="PANTHER" id="PTHR45775">
    <property type="entry name" value="RAD, GEM/KIR FAMILY MEMBER 2, ISOFORM C"/>
    <property type="match status" value="1"/>
</dbReference>
<evidence type="ECO:0000256" key="1">
    <source>
        <dbReference type="ARBA" id="ARBA00008846"/>
    </source>
</evidence>
<dbReference type="Gene3D" id="3.40.50.300">
    <property type="entry name" value="P-loop containing nucleotide triphosphate hydrolases"/>
    <property type="match status" value="1"/>
</dbReference>
<dbReference type="PROSITE" id="PS51419">
    <property type="entry name" value="RAB"/>
    <property type="match status" value="1"/>
</dbReference>
<dbReference type="PRINTS" id="PR00449">
    <property type="entry name" value="RASTRNSFRMNG"/>
</dbReference>
<comment type="similarity">
    <text evidence="1">Belongs to the small GTPase superfamily. RGK family.</text>
</comment>
<organism evidence="4 5">
    <name type="scientific">Dinothrombium tinctorium</name>
    <dbReference type="NCBI Taxonomy" id="1965070"/>
    <lineage>
        <taxon>Eukaryota</taxon>
        <taxon>Metazoa</taxon>
        <taxon>Ecdysozoa</taxon>
        <taxon>Arthropoda</taxon>
        <taxon>Chelicerata</taxon>
        <taxon>Arachnida</taxon>
        <taxon>Acari</taxon>
        <taxon>Acariformes</taxon>
        <taxon>Trombidiformes</taxon>
        <taxon>Prostigmata</taxon>
        <taxon>Anystina</taxon>
        <taxon>Parasitengona</taxon>
        <taxon>Trombidioidea</taxon>
        <taxon>Trombidiidae</taxon>
        <taxon>Dinothrombium</taxon>
    </lineage>
</organism>
<dbReference type="SUPFAM" id="SSF52540">
    <property type="entry name" value="P-loop containing nucleoside triphosphate hydrolases"/>
    <property type="match status" value="1"/>
</dbReference>
<evidence type="ECO:0000256" key="3">
    <source>
        <dbReference type="SAM" id="MobiDB-lite"/>
    </source>
</evidence>
<dbReference type="EMBL" id="NCKU01000674">
    <property type="protein sequence ID" value="RWS14595.1"/>
    <property type="molecule type" value="Genomic_DNA"/>
</dbReference>
<reference evidence="4 5" key="1">
    <citation type="journal article" date="2018" name="Gigascience">
        <title>Genomes of trombidid mites reveal novel predicted allergens and laterally-transferred genes associated with secondary metabolism.</title>
        <authorList>
            <person name="Dong X."/>
            <person name="Chaisiri K."/>
            <person name="Xia D."/>
            <person name="Armstrong S.D."/>
            <person name="Fang Y."/>
            <person name="Donnelly M.J."/>
            <person name="Kadowaki T."/>
            <person name="McGarry J.W."/>
            <person name="Darby A.C."/>
            <person name="Makepeace B.L."/>
        </authorList>
    </citation>
    <scope>NUCLEOTIDE SEQUENCE [LARGE SCALE GENOMIC DNA]</scope>
    <source>
        <strain evidence="4">UoL-WK</strain>
    </source>
</reference>
<keyword evidence="5" id="KW-1185">Reference proteome</keyword>
<dbReference type="PANTHER" id="PTHR45775:SF6">
    <property type="entry name" value="RAD, GEM_KIR FAMILY MEMBER 2, ISOFORM C"/>
    <property type="match status" value="1"/>
</dbReference>
<dbReference type="GO" id="GO:0005246">
    <property type="term" value="F:calcium channel regulator activity"/>
    <property type="evidence" value="ECO:0007669"/>
    <property type="project" value="TreeGrafter"/>
</dbReference>
<dbReference type="PROSITE" id="PS51421">
    <property type="entry name" value="RAS"/>
    <property type="match status" value="1"/>
</dbReference>
<dbReference type="SMART" id="SM00175">
    <property type="entry name" value="RAB"/>
    <property type="match status" value="1"/>
</dbReference>
<comment type="caution">
    <text evidence="4">The sequence shown here is derived from an EMBL/GenBank/DDBJ whole genome shotgun (WGS) entry which is preliminary data.</text>
</comment>
<dbReference type="InterPro" id="IPR051641">
    <property type="entry name" value="RGK_GTP-binding_reg"/>
</dbReference>
<gene>
    <name evidence="4" type="ORF">B4U79_12595</name>
</gene>
<name>A0A443RH72_9ACAR</name>
<dbReference type="OrthoDB" id="5239715at2759"/>
<dbReference type="AlphaFoldDB" id="A0A443RH72"/>
<dbReference type="Proteomes" id="UP000285301">
    <property type="component" value="Unassembled WGS sequence"/>
</dbReference>
<sequence>MKLPDDDYVTNTTTPAHSERLDFRLNRSQSIMSSSRRSSSSASASSPPTTQPSTPTMKSAPLTPNFNSRKSIGGTPRKINPVRRCQSMRYPNMKNGLNLTPQSSLKSRRVSSTPSSLENGKHENEFVKYYQFKTSKADPMSLLNITIADDLEDCKKSHIFRFLIVGYAGCGKSSIVSQFHNYLETKKKILHEDKHLIEDRNNAPGETLVMNFQKMTSLENCLPTSPIALYQPDGYIIVYAINDRQVSEVNEESFEGAKKSINEIYKWDDVETKPIILVANKTDLVRSRVVSRQEGRQLAINNNCKYIEISCAISHNVDFLLAGIRAQINLRSNSKQNSNGRKPNIFKRFLRKAALNKSKSCDNLHVL</sequence>
<feature type="compositionally biased region" description="Low complexity" evidence="3">
    <location>
        <begin position="28"/>
        <end position="57"/>
    </location>
</feature>
<dbReference type="GO" id="GO:0003924">
    <property type="term" value="F:GTPase activity"/>
    <property type="evidence" value="ECO:0007669"/>
    <property type="project" value="InterPro"/>
</dbReference>